<dbReference type="SUPFAM" id="SSF50022">
    <property type="entry name" value="ISP domain"/>
    <property type="match status" value="1"/>
</dbReference>
<dbReference type="InterPro" id="IPR036188">
    <property type="entry name" value="FAD/NAD-bd_sf"/>
</dbReference>
<evidence type="ECO:0000256" key="5">
    <source>
        <dbReference type="ARBA" id="ARBA00022723"/>
    </source>
</evidence>
<dbReference type="SUPFAM" id="SSF51905">
    <property type="entry name" value="FAD/NAD(P)-binding domain"/>
    <property type="match status" value="2"/>
</dbReference>
<dbReference type="GO" id="GO:0046872">
    <property type="term" value="F:metal ion binding"/>
    <property type="evidence" value="ECO:0007669"/>
    <property type="project" value="UniProtKB-KW"/>
</dbReference>
<dbReference type="PROSITE" id="PS51296">
    <property type="entry name" value="RIESKE"/>
    <property type="match status" value="1"/>
</dbReference>
<dbReference type="InterPro" id="IPR016156">
    <property type="entry name" value="FAD/NAD-linked_Rdtase_dimer_sf"/>
</dbReference>
<gene>
    <name evidence="11" type="ORF">H103_02390</name>
</gene>
<evidence type="ECO:0000256" key="3">
    <source>
        <dbReference type="ARBA" id="ARBA00022630"/>
    </source>
</evidence>
<dbReference type="InterPro" id="IPR023753">
    <property type="entry name" value="FAD/NAD-binding_dom"/>
</dbReference>
<dbReference type="GO" id="GO:0016651">
    <property type="term" value="F:oxidoreductase activity, acting on NAD(P)H"/>
    <property type="evidence" value="ECO:0007669"/>
    <property type="project" value="TreeGrafter"/>
</dbReference>
<dbReference type="InterPro" id="IPR028202">
    <property type="entry name" value="Reductase_C"/>
</dbReference>
<evidence type="ECO:0000256" key="8">
    <source>
        <dbReference type="ARBA" id="ARBA00023004"/>
    </source>
</evidence>
<accession>A0A022W9B5</accession>
<keyword evidence="7" id="KW-0560">Oxidoreductase</keyword>
<evidence type="ECO:0000313" key="11">
    <source>
        <dbReference type="EMBL" id="EZF54957.1"/>
    </source>
</evidence>
<dbReference type="Pfam" id="PF00355">
    <property type="entry name" value="Rieske"/>
    <property type="match status" value="1"/>
</dbReference>
<proteinExistence type="inferred from homology"/>
<name>A0A022W9B5_TRIRU</name>
<dbReference type="SUPFAM" id="SSF55424">
    <property type="entry name" value="FAD/NAD-linked reductases, dimerisation (C-terminal) domain"/>
    <property type="match status" value="1"/>
</dbReference>
<dbReference type="InterPro" id="IPR050446">
    <property type="entry name" value="FAD-oxidoreductase/Apoptosis"/>
</dbReference>
<dbReference type="Gene3D" id="2.102.10.10">
    <property type="entry name" value="Rieske [2Fe-2S] iron-sulphur domain"/>
    <property type="match status" value="1"/>
</dbReference>
<dbReference type="PRINTS" id="PR00368">
    <property type="entry name" value="FADPNR"/>
</dbReference>
<dbReference type="PANTHER" id="PTHR43557">
    <property type="entry name" value="APOPTOSIS-INDUCING FACTOR 1"/>
    <property type="match status" value="1"/>
</dbReference>
<dbReference type="GO" id="GO:0051537">
    <property type="term" value="F:2 iron, 2 sulfur cluster binding"/>
    <property type="evidence" value="ECO:0007669"/>
    <property type="project" value="UniProtKB-KW"/>
</dbReference>
<dbReference type="Proteomes" id="UP000023758">
    <property type="component" value="Unassembled WGS sequence"/>
</dbReference>
<comment type="cofactor">
    <cofactor evidence="1">
        <name>FAD</name>
        <dbReference type="ChEBI" id="CHEBI:57692"/>
    </cofactor>
</comment>
<keyword evidence="4" id="KW-0001">2Fe-2S</keyword>
<keyword evidence="9" id="KW-0411">Iron-sulfur</keyword>
<dbReference type="HOGENOM" id="CLU_003291_4_2_1"/>
<evidence type="ECO:0000256" key="1">
    <source>
        <dbReference type="ARBA" id="ARBA00001974"/>
    </source>
</evidence>
<sequence>MPHPPSPHLLLRRVFIWPRIRTTRQTATLSRPRPLIPLDKRISSRQFSDRAHWRACYLSNRTFSTAIPARFPTSAASTNMPEYKLIGSSPSEIKNGDKVEVQVEGLEGVKLLLVKLDDKVHAMTARCTHYGAPLVKGVLSPDARITCPWHGACFNVISGDVEDAPAPNALNKYDISEKNGAFYVHTDEASLKAWGREPVKTCKVSGNDNVVVVGGGSGAFGTIESLRELGYSGNITMISKEPNLPLDRTKFSKALIADPSKIELRSKDWYSNVSVNTVSDEVTSVDFEKKSVATKSGKSYPYTKLVLATGGTPRMLPLPGFKELGNVFTLRYVTDAQAILAAVGEKGKNIVVIGSSFIGMEVGNALAKENKVTIVGMESAPLERVMGVEVGRIFQRNLEKSGVKFYLSASVEKATPCSADSTKVGAVHLKDGTELPADLVILGVGVAPATEYIKENPAVKLEGDGSLKTDESFAVQGLKDVYAIGDIAKYPYHGPGGQDGKFHVRIEHWNVAQNSGRSVGRTIAHLSTSSHPIKPKPFIPIFWSALGAQLRYCGNTVDGYDDIVMKGEPENAKFAAFYTSSDTVVAVATMGMDPIISKSAELMRRGNMPGKKELVAGTDVLTVDLPGKVTM</sequence>
<dbReference type="Pfam" id="PF14759">
    <property type="entry name" value="Reductase_C"/>
    <property type="match status" value="1"/>
</dbReference>
<organism evidence="11">
    <name type="scientific">Trichophyton rubrum CBS 288.86</name>
    <dbReference type="NCBI Taxonomy" id="1215330"/>
    <lineage>
        <taxon>Eukaryota</taxon>
        <taxon>Fungi</taxon>
        <taxon>Dikarya</taxon>
        <taxon>Ascomycota</taxon>
        <taxon>Pezizomycotina</taxon>
        <taxon>Eurotiomycetes</taxon>
        <taxon>Eurotiomycetidae</taxon>
        <taxon>Onygenales</taxon>
        <taxon>Arthrodermataceae</taxon>
        <taxon>Trichophyton</taxon>
    </lineage>
</organism>
<dbReference type="Gene3D" id="3.30.390.30">
    <property type="match status" value="1"/>
</dbReference>
<keyword evidence="3" id="KW-0285">Flavoprotein</keyword>
<dbReference type="Gene3D" id="3.50.50.60">
    <property type="entry name" value="FAD/NAD(P)-binding domain"/>
    <property type="match status" value="2"/>
</dbReference>
<dbReference type="AlphaFoldDB" id="A0A022W9B5"/>
<dbReference type="PANTHER" id="PTHR43557:SF2">
    <property type="entry name" value="RIESKE DOMAIN-CONTAINING PROTEIN-RELATED"/>
    <property type="match status" value="1"/>
</dbReference>
<comment type="similarity">
    <text evidence="2">Belongs to the FAD-dependent oxidoreductase family.</text>
</comment>
<evidence type="ECO:0000256" key="9">
    <source>
        <dbReference type="ARBA" id="ARBA00023014"/>
    </source>
</evidence>
<keyword evidence="6" id="KW-0274">FAD</keyword>
<dbReference type="GO" id="GO:0005737">
    <property type="term" value="C:cytoplasm"/>
    <property type="evidence" value="ECO:0007669"/>
    <property type="project" value="TreeGrafter"/>
</dbReference>
<evidence type="ECO:0000259" key="10">
    <source>
        <dbReference type="PROSITE" id="PS51296"/>
    </source>
</evidence>
<evidence type="ECO:0000256" key="6">
    <source>
        <dbReference type="ARBA" id="ARBA00022827"/>
    </source>
</evidence>
<dbReference type="InterPro" id="IPR017941">
    <property type="entry name" value="Rieske_2Fe-2S"/>
</dbReference>
<evidence type="ECO:0000256" key="7">
    <source>
        <dbReference type="ARBA" id="ARBA00023002"/>
    </source>
</evidence>
<keyword evidence="8" id="KW-0408">Iron</keyword>
<dbReference type="InterPro" id="IPR036922">
    <property type="entry name" value="Rieske_2Fe-2S_sf"/>
</dbReference>
<dbReference type="OrthoDB" id="6029at2759"/>
<dbReference type="PRINTS" id="PR00411">
    <property type="entry name" value="PNDRDTASEI"/>
</dbReference>
<keyword evidence="5" id="KW-0479">Metal-binding</keyword>
<protein>
    <recommendedName>
        <fullName evidence="10">Rieske domain-containing protein</fullName>
    </recommendedName>
</protein>
<dbReference type="EMBL" id="KK207767">
    <property type="protein sequence ID" value="EZF54957.1"/>
    <property type="molecule type" value="Genomic_DNA"/>
</dbReference>
<evidence type="ECO:0000256" key="2">
    <source>
        <dbReference type="ARBA" id="ARBA00006442"/>
    </source>
</evidence>
<dbReference type="Pfam" id="PF07992">
    <property type="entry name" value="Pyr_redox_2"/>
    <property type="match status" value="1"/>
</dbReference>
<reference evidence="11" key="1">
    <citation type="submission" date="2014-02" db="EMBL/GenBank/DDBJ databases">
        <title>The Genome Sequence of Trichophyton rubrum (morphotype fischeri) CBS 288.86.</title>
        <authorList>
            <consortium name="The Broad Institute Genomics Platform"/>
            <person name="Cuomo C.A."/>
            <person name="White T.C."/>
            <person name="Graser Y."/>
            <person name="Martinez-Rossi N."/>
            <person name="Heitman J."/>
            <person name="Young S.K."/>
            <person name="Zeng Q."/>
            <person name="Gargeya S."/>
            <person name="Abouelleil A."/>
            <person name="Alvarado L."/>
            <person name="Chapman S.B."/>
            <person name="Gainer-Dewar J."/>
            <person name="Goldberg J."/>
            <person name="Griggs A."/>
            <person name="Gujja S."/>
            <person name="Hansen M."/>
            <person name="Howarth C."/>
            <person name="Imamovic A."/>
            <person name="Larimer J."/>
            <person name="Martinez D."/>
            <person name="Murphy C."/>
            <person name="Pearson M.D."/>
            <person name="Persinoti G."/>
            <person name="Poon T."/>
            <person name="Priest M."/>
            <person name="Roberts A.D."/>
            <person name="Saif S."/>
            <person name="Shea T.D."/>
            <person name="Sykes S.N."/>
            <person name="Wortman J."/>
            <person name="Nusbaum C."/>
            <person name="Birren B."/>
        </authorList>
    </citation>
    <scope>NUCLEOTIDE SEQUENCE [LARGE SCALE GENOMIC DNA]</scope>
    <source>
        <strain evidence="11">CBS 288.86</strain>
    </source>
</reference>
<evidence type="ECO:0000256" key="4">
    <source>
        <dbReference type="ARBA" id="ARBA00022714"/>
    </source>
</evidence>
<feature type="domain" description="Rieske" evidence="10">
    <location>
        <begin position="85"/>
        <end position="184"/>
    </location>
</feature>